<dbReference type="PROSITE" id="PS50931">
    <property type="entry name" value="HTH_LYSR"/>
    <property type="match status" value="1"/>
</dbReference>
<reference evidence="6 7" key="1">
    <citation type="submission" date="2018-06" db="EMBL/GenBank/DDBJ databases">
        <title>Genomic Encyclopedia of Type Strains, Phase III (KMG-III): the genomes of soil and plant-associated and newly described type strains.</title>
        <authorList>
            <person name="Whitman W."/>
        </authorList>
    </citation>
    <scope>NUCLEOTIDE SEQUENCE [LARGE SCALE GENOMIC DNA]</scope>
    <source>
        <strain evidence="6 7">CECT 9025</strain>
    </source>
</reference>
<dbReference type="OrthoDB" id="9813056at2"/>
<gene>
    <name evidence="6" type="ORF">DFP88_101570</name>
</gene>
<proteinExistence type="inferred from homology"/>
<protein>
    <submittedName>
        <fullName evidence="6">DNA-binding transcriptional LysR family regulator</fullName>
    </submittedName>
</protein>
<dbReference type="Gene3D" id="3.40.190.290">
    <property type="match status" value="1"/>
</dbReference>
<dbReference type="InterPro" id="IPR000847">
    <property type="entry name" value="LysR_HTH_N"/>
</dbReference>
<dbReference type="Proteomes" id="UP000248311">
    <property type="component" value="Unassembled WGS sequence"/>
</dbReference>
<dbReference type="GO" id="GO:0003700">
    <property type="term" value="F:DNA-binding transcription factor activity"/>
    <property type="evidence" value="ECO:0007669"/>
    <property type="project" value="InterPro"/>
</dbReference>
<dbReference type="EMBL" id="QJTE01000001">
    <property type="protein sequence ID" value="PYE85896.1"/>
    <property type="molecule type" value="Genomic_DNA"/>
</dbReference>
<dbReference type="CDD" id="cd08422">
    <property type="entry name" value="PBP2_CrgA_like"/>
    <property type="match status" value="1"/>
</dbReference>
<keyword evidence="3 6" id="KW-0238">DNA-binding</keyword>
<evidence type="ECO:0000313" key="6">
    <source>
        <dbReference type="EMBL" id="PYE85896.1"/>
    </source>
</evidence>
<dbReference type="Pfam" id="PF00126">
    <property type="entry name" value="HTH_1"/>
    <property type="match status" value="1"/>
</dbReference>
<evidence type="ECO:0000256" key="2">
    <source>
        <dbReference type="ARBA" id="ARBA00023015"/>
    </source>
</evidence>
<dbReference type="RefSeq" id="WP_110812907.1">
    <property type="nucleotide sequence ID" value="NZ_QJTE01000001.1"/>
</dbReference>
<evidence type="ECO:0000256" key="3">
    <source>
        <dbReference type="ARBA" id="ARBA00023125"/>
    </source>
</evidence>
<dbReference type="Pfam" id="PF03466">
    <property type="entry name" value="LysR_substrate"/>
    <property type="match status" value="1"/>
</dbReference>
<name>A0A318SZP3_9RHOB</name>
<dbReference type="GO" id="GO:0003677">
    <property type="term" value="F:DNA binding"/>
    <property type="evidence" value="ECO:0007669"/>
    <property type="project" value="UniProtKB-KW"/>
</dbReference>
<dbReference type="AlphaFoldDB" id="A0A318SZP3"/>
<dbReference type="Gene3D" id="1.10.10.10">
    <property type="entry name" value="Winged helix-like DNA-binding domain superfamily/Winged helix DNA-binding domain"/>
    <property type="match status" value="1"/>
</dbReference>
<comment type="caution">
    <text evidence="6">The sequence shown here is derived from an EMBL/GenBank/DDBJ whole genome shotgun (WGS) entry which is preliminary data.</text>
</comment>
<feature type="domain" description="HTH lysR-type" evidence="5">
    <location>
        <begin position="1"/>
        <end position="61"/>
    </location>
</feature>
<keyword evidence="4" id="KW-0804">Transcription</keyword>
<dbReference type="SUPFAM" id="SSF53850">
    <property type="entry name" value="Periplasmic binding protein-like II"/>
    <property type="match status" value="1"/>
</dbReference>
<accession>A0A318SZP3</accession>
<comment type="similarity">
    <text evidence="1">Belongs to the LysR transcriptional regulatory family.</text>
</comment>
<sequence length="300" mass="32004">MQGANLGDILIFLSVVEAGGFAAGSRAQGLSRSAAGKAVARLEERLGARLLSRTTRRLGLTEEGARFHAHALQVRASVRQAEASVSEGAGTPRGTLRLTVPDAYGRIVLMPLVQRFLRDWPELRAEVEFSDRTTDIVEAGHDLAVRIGGERLPDAGLTARVVARHGTRLCAAPGYLAARPGPRDATDLADHACLPFSGSAGRQAWRLRATGAEAWQTVPARGRLSLGSGEALRDAALSGLGIALLPGFLADPEIEAGRLQPVLADHTTEAIAVTALYPERRLLEPRVRRFIDLMVAALPR</sequence>
<dbReference type="SUPFAM" id="SSF46785">
    <property type="entry name" value="Winged helix' DNA-binding domain"/>
    <property type="match status" value="1"/>
</dbReference>
<dbReference type="InterPro" id="IPR058163">
    <property type="entry name" value="LysR-type_TF_proteobact-type"/>
</dbReference>
<evidence type="ECO:0000259" key="5">
    <source>
        <dbReference type="PROSITE" id="PS50931"/>
    </source>
</evidence>
<dbReference type="InterPro" id="IPR036388">
    <property type="entry name" value="WH-like_DNA-bd_sf"/>
</dbReference>
<evidence type="ECO:0000313" key="7">
    <source>
        <dbReference type="Proteomes" id="UP000248311"/>
    </source>
</evidence>
<dbReference type="InterPro" id="IPR036390">
    <property type="entry name" value="WH_DNA-bd_sf"/>
</dbReference>
<dbReference type="InterPro" id="IPR005119">
    <property type="entry name" value="LysR_subst-bd"/>
</dbReference>
<dbReference type="PANTHER" id="PTHR30537:SF5">
    <property type="entry name" value="HTH-TYPE TRANSCRIPTIONAL ACTIVATOR TTDR-RELATED"/>
    <property type="match status" value="1"/>
</dbReference>
<organism evidence="6 7">
    <name type="scientific">Pseudoroseicyclus aestuarii</name>
    <dbReference type="NCBI Taxonomy" id="1795041"/>
    <lineage>
        <taxon>Bacteria</taxon>
        <taxon>Pseudomonadati</taxon>
        <taxon>Pseudomonadota</taxon>
        <taxon>Alphaproteobacteria</taxon>
        <taxon>Rhodobacterales</taxon>
        <taxon>Paracoccaceae</taxon>
        <taxon>Pseudoroseicyclus</taxon>
    </lineage>
</organism>
<keyword evidence="7" id="KW-1185">Reference proteome</keyword>
<evidence type="ECO:0000256" key="1">
    <source>
        <dbReference type="ARBA" id="ARBA00009437"/>
    </source>
</evidence>
<keyword evidence="2" id="KW-0805">Transcription regulation</keyword>
<evidence type="ECO:0000256" key="4">
    <source>
        <dbReference type="ARBA" id="ARBA00023163"/>
    </source>
</evidence>
<dbReference type="PANTHER" id="PTHR30537">
    <property type="entry name" value="HTH-TYPE TRANSCRIPTIONAL REGULATOR"/>
    <property type="match status" value="1"/>
</dbReference>